<accession>A0A512MI09</accession>
<evidence type="ECO:0000256" key="2">
    <source>
        <dbReference type="ARBA" id="ARBA00022527"/>
    </source>
</evidence>
<name>A0A512MI09_9BACT</name>
<dbReference type="SUPFAM" id="SSF52540">
    <property type="entry name" value="P-loop containing nucleoside triphosphate hydrolases"/>
    <property type="match status" value="1"/>
</dbReference>
<dbReference type="InterPro" id="IPR050216">
    <property type="entry name" value="LRR_domain-containing"/>
</dbReference>
<dbReference type="InterPro" id="IPR055414">
    <property type="entry name" value="LRR_R13L4/SHOC2-like"/>
</dbReference>
<dbReference type="InterPro" id="IPR003591">
    <property type="entry name" value="Leu-rich_rpt_typical-subtyp"/>
</dbReference>
<keyword evidence="7" id="KW-0418">Kinase</keyword>
<dbReference type="PRINTS" id="PR00449">
    <property type="entry name" value="RASTRNSFRMNG"/>
</dbReference>
<dbReference type="Pfam" id="PF08477">
    <property type="entry name" value="Roc"/>
    <property type="match status" value="1"/>
</dbReference>
<dbReference type="NCBIfam" id="TIGR00231">
    <property type="entry name" value="small_GTP"/>
    <property type="match status" value="1"/>
</dbReference>
<dbReference type="InterPro" id="IPR005225">
    <property type="entry name" value="Small_GTP-bd"/>
</dbReference>
<dbReference type="Proteomes" id="UP000321577">
    <property type="component" value="Unassembled WGS sequence"/>
</dbReference>
<evidence type="ECO:0000256" key="11">
    <source>
        <dbReference type="ARBA" id="ARBA00048679"/>
    </source>
</evidence>
<proteinExistence type="predicted"/>
<dbReference type="GO" id="GO:0005737">
    <property type="term" value="C:cytoplasm"/>
    <property type="evidence" value="ECO:0007669"/>
    <property type="project" value="TreeGrafter"/>
</dbReference>
<evidence type="ECO:0000313" key="15">
    <source>
        <dbReference type="Proteomes" id="UP000321577"/>
    </source>
</evidence>
<dbReference type="InterPro" id="IPR020859">
    <property type="entry name" value="ROC"/>
</dbReference>
<dbReference type="Gene3D" id="3.40.50.300">
    <property type="entry name" value="P-loop containing nucleotide triphosphate hydrolases"/>
    <property type="match status" value="1"/>
</dbReference>
<keyword evidence="5" id="KW-0677">Repeat</keyword>
<dbReference type="PANTHER" id="PTHR48051">
    <property type="match status" value="1"/>
</dbReference>
<evidence type="ECO:0000256" key="3">
    <source>
        <dbReference type="ARBA" id="ARBA00022614"/>
    </source>
</evidence>
<dbReference type="SUPFAM" id="SSF52058">
    <property type="entry name" value="L domain-like"/>
    <property type="match status" value="1"/>
</dbReference>
<evidence type="ECO:0000256" key="1">
    <source>
        <dbReference type="ARBA" id="ARBA00012513"/>
    </source>
</evidence>
<dbReference type="RefSeq" id="WP_146856190.1">
    <property type="nucleotide sequence ID" value="NZ_BKAG01000093.1"/>
</dbReference>
<evidence type="ECO:0000256" key="4">
    <source>
        <dbReference type="ARBA" id="ARBA00022679"/>
    </source>
</evidence>
<dbReference type="Pfam" id="PF23598">
    <property type="entry name" value="LRR_14"/>
    <property type="match status" value="1"/>
</dbReference>
<evidence type="ECO:0000256" key="9">
    <source>
        <dbReference type="ARBA" id="ARBA00023134"/>
    </source>
</evidence>
<dbReference type="PROSITE" id="PS51424">
    <property type="entry name" value="ROC"/>
    <property type="match status" value="1"/>
</dbReference>
<dbReference type="Gene3D" id="1.10.10.2200">
    <property type="match status" value="1"/>
</dbReference>
<evidence type="ECO:0000313" key="14">
    <source>
        <dbReference type="EMBL" id="GEP46376.1"/>
    </source>
</evidence>
<protein>
    <recommendedName>
        <fullName evidence="1">non-specific serine/threonine protein kinase</fullName>
        <ecNumber evidence="1">2.7.11.1</ecNumber>
    </recommendedName>
</protein>
<dbReference type="InterPro" id="IPR027417">
    <property type="entry name" value="P-loop_NTPase"/>
</dbReference>
<evidence type="ECO:0000256" key="7">
    <source>
        <dbReference type="ARBA" id="ARBA00022777"/>
    </source>
</evidence>
<dbReference type="SMART" id="SM00364">
    <property type="entry name" value="LRR_BAC"/>
    <property type="match status" value="6"/>
</dbReference>
<dbReference type="Gene3D" id="3.30.310.200">
    <property type="match status" value="1"/>
</dbReference>
<feature type="region of interest" description="Disordered" evidence="12">
    <location>
        <begin position="783"/>
        <end position="803"/>
    </location>
</feature>
<keyword evidence="8" id="KW-0067">ATP-binding</keyword>
<dbReference type="Gene3D" id="3.80.10.10">
    <property type="entry name" value="Ribonuclease Inhibitor"/>
    <property type="match status" value="2"/>
</dbReference>
<dbReference type="InterPro" id="IPR032675">
    <property type="entry name" value="LRR_dom_sf"/>
</dbReference>
<sequence length="944" mass="106999">MPDLPKMSPEAQRAYDEALRRIEECRQQGEEGTDLDLSGLRLTQVPPEIGQLSALTQLRLDTNLLTSLPPEIGQLSALTLLHLYNNLLTSLPLEMGQLTKLEELLLFTNQLASLPPEIGQLTALTRLDFYNNNLTSLPPEIGQLTALRLLELSINQLTSLPPQIGQLSALMNLYLDNNQIASLPAQIGQLSALTHLFLEHNQLTSLPPQIGQLSALTHLFLFHNQLTSLPTELSRLNHLEVLFLHQNPRLGLLAEMLGPTFEELRNKNATPADPKEILAHYFAQRRGRTRPLNEVKVLVVGESEVGKTSLIRQLLGEDFNPGQSQTHGIERHRLMMNCGRLGEVRLNVWDFGGQDIMHATHQFFLSHRSVYVLVLDSRQNERQTRIDYWLRLIASYGGDSPVIVVCNKADQQVMQLNWTALQREHPQIKAFAKEVCCRHVGNVDERKGLEELKGLIAQAVEEHVAEVDRPMLNQWLDLKDELETDGRPYLTLQEYHALAAQRGIKEQKDRELLLTVMHRLGSVLHFSEHAIFEQERARQAAPAHVEELNVLDPGWVTEAIYRLLNDAKLIRAGGKMDRGSMRAALAQLPGDRYPGTKKDFIIAMMKRFEICFVFDGEQDQWFLPDLLHKDEVDTGDWQGAMTFRYQYKVLPGSVMGRFLVRLHGHIANRCLWRTGAKFRKDQTEALVRSNTEEAQVDIFIRGGTKRERQDFLALIRGTLEDIHRSFSGHLAVEEQISIPKHPEVYVDYEKLLLLEGQGTPGDMVKVNGKIEGFQVAEALNQVTDKHRRDAERRKRAPRDGHEPRGAIIHNYIQGDYIEGDKSNRMNTDSHNLTIHGNIINSQVGQTLTNCTNMVQQQAPGELKTLLEKLQQDVKRMMEQLPEEKQEEVAKDLQLLTQEATAQKPNRKWYSVSSEGLLEAANYVKDFSGSIAETIGSLTKLLGFS</sequence>
<dbReference type="PROSITE" id="PS51450">
    <property type="entry name" value="LRR"/>
    <property type="match status" value="3"/>
</dbReference>
<evidence type="ECO:0000256" key="12">
    <source>
        <dbReference type="SAM" id="MobiDB-lite"/>
    </source>
</evidence>
<dbReference type="InterPro" id="IPR001611">
    <property type="entry name" value="Leu-rich_rpt"/>
</dbReference>
<dbReference type="OrthoDB" id="193386at2"/>
<organism evidence="14 15">
    <name type="scientific">Brevifollis gellanilyticus</name>
    <dbReference type="NCBI Taxonomy" id="748831"/>
    <lineage>
        <taxon>Bacteria</taxon>
        <taxon>Pseudomonadati</taxon>
        <taxon>Verrucomicrobiota</taxon>
        <taxon>Verrucomicrobiia</taxon>
        <taxon>Verrucomicrobiales</taxon>
        <taxon>Verrucomicrobiaceae</taxon>
    </lineage>
</organism>
<dbReference type="Gene3D" id="1.10.10.10">
    <property type="entry name" value="Winged helix-like DNA-binding domain superfamily/Winged helix DNA-binding domain"/>
    <property type="match status" value="1"/>
</dbReference>
<dbReference type="GO" id="GO:0005524">
    <property type="term" value="F:ATP binding"/>
    <property type="evidence" value="ECO:0007669"/>
    <property type="project" value="UniProtKB-KW"/>
</dbReference>
<evidence type="ECO:0000256" key="8">
    <source>
        <dbReference type="ARBA" id="ARBA00022840"/>
    </source>
</evidence>
<evidence type="ECO:0000256" key="5">
    <source>
        <dbReference type="ARBA" id="ARBA00022737"/>
    </source>
</evidence>
<dbReference type="GO" id="GO:0004674">
    <property type="term" value="F:protein serine/threonine kinase activity"/>
    <property type="evidence" value="ECO:0007669"/>
    <property type="project" value="UniProtKB-KW"/>
</dbReference>
<dbReference type="PANTHER" id="PTHR48051:SF1">
    <property type="entry name" value="RAS SUPPRESSOR PROTEIN 1"/>
    <property type="match status" value="1"/>
</dbReference>
<reference evidence="14 15" key="1">
    <citation type="submission" date="2019-07" db="EMBL/GenBank/DDBJ databases">
        <title>Whole genome shotgun sequence of Brevifollis gellanilyticus NBRC 108608.</title>
        <authorList>
            <person name="Hosoyama A."/>
            <person name="Uohara A."/>
            <person name="Ohji S."/>
            <person name="Ichikawa N."/>
        </authorList>
    </citation>
    <scope>NUCLEOTIDE SEQUENCE [LARGE SCALE GENOMIC DNA]</scope>
    <source>
        <strain evidence="14 15">NBRC 108608</strain>
    </source>
</reference>
<feature type="domain" description="Roc" evidence="13">
    <location>
        <begin position="288"/>
        <end position="463"/>
    </location>
</feature>
<gene>
    <name evidence="14" type="ORF">BGE01nite_56670</name>
</gene>
<dbReference type="InterPro" id="IPR057263">
    <property type="entry name" value="COR-B"/>
</dbReference>
<dbReference type="EC" id="2.7.11.1" evidence="1"/>
<comment type="caution">
    <text evidence="14">The sequence shown here is derived from an EMBL/GenBank/DDBJ whole genome shotgun (WGS) entry which is preliminary data.</text>
</comment>
<evidence type="ECO:0000256" key="6">
    <source>
        <dbReference type="ARBA" id="ARBA00022741"/>
    </source>
</evidence>
<dbReference type="InterPro" id="IPR036388">
    <property type="entry name" value="WH-like_DNA-bd_sf"/>
</dbReference>
<evidence type="ECO:0000259" key="13">
    <source>
        <dbReference type="PROSITE" id="PS51424"/>
    </source>
</evidence>
<keyword evidence="4" id="KW-0808">Transferase</keyword>
<comment type="catalytic activity">
    <reaction evidence="10">
        <text>L-threonyl-[protein] + ATP = O-phospho-L-threonyl-[protein] + ADP + H(+)</text>
        <dbReference type="Rhea" id="RHEA:46608"/>
        <dbReference type="Rhea" id="RHEA-COMP:11060"/>
        <dbReference type="Rhea" id="RHEA-COMP:11605"/>
        <dbReference type="ChEBI" id="CHEBI:15378"/>
        <dbReference type="ChEBI" id="CHEBI:30013"/>
        <dbReference type="ChEBI" id="CHEBI:30616"/>
        <dbReference type="ChEBI" id="CHEBI:61977"/>
        <dbReference type="ChEBI" id="CHEBI:456216"/>
        <dbReference type="EC" id="2.7.11.1"/>
    </reaction>
</comment>
<dbReference type="SMART" id="SM00175">
    <property type="entry name" value="RAB"/>
    <property type="match status" value="1"/>
</dbReference>
<dbReference type="GO" id="GO:0005525">
    <property type="term" value="F:GTP binding"/>
    <property type="evidence" value="ECO:0007669"/>
    <property type="project" value="InterPro"/>
</dbReference>
<dbReference type="PROSITE" id="PS51419">
    <property type="entry name" value="RAB"/>
    <property type="match status" value="1"/>
</dbReference>
<dbReference type="SMART" id="SM00369">
    <property type="entry name" value="LRR_TYP"/>
    <property type="match status" value="8"/>
</dbReference>
<keyword evidence="2" id="KW-0723">Serine/threonine-protein kinase</keyword>
<comment type="catalytic activity">
    <reaction evidence="11">
        <text>L-seryl-[protein] + ATP = O-phospho-L-seryl-[protein] + ADP + H(+)</text>
        <dbReference type="Rhea" id="RHEA:17989"/>
        <dbReference type="Rhea" id="RHEA-COMP:9863"/>
        <dbReference type="Rhea" id="RHEA-COMP:11604"/>
        <dbReference type="ChEBI" id="CHEBI:15378"/>
        <dbReference type="ChEBI" id="CHEBI:29999"/>
        <dbReference type="ChEBI" id="CHEBI:30616"/>
        <dbReference type="ChEBI" id="CHEBI:83421"/>
        <dbReference type="ChEBI" id="CHEBI:456216"/>
        <dbReference type="EC" id="2.7.11.1"/>
    </reaction>
</comment>
<evidence type="ECO:0000256" key="10">
    <source>
        <dbReference type="ARBA" id="ARBA00047899"/>
    </source>
</evidence>
<keyword evidence="3" id="KW-0433">Leucine-rich repeat</keyword>
<keyword evidence="6" id="KW-0547">Nucleotide-binding</keyword>
<dbReference type="EMBL" id="BKAG01000093">
    <property type="protein sequence ID" value="GEP46376.1"/>
    <property type="molecule type" value="Genomic_DNA"/>
</dbReference>
<dbReference type="InterPro" id="IPR032171">
    <property type="entry name" value="COR-A"/>
</dbReference>
<dbReference type="AlphaFoldDB" id="A0A512MI09"/>
<dbReference type="Pfam" id="PF25497">
    <property type="entry name" value="COR-B"/>
    <property type="match status" value="1"/>
</dbReference>
<dbReference type="Pfam" id="PF16095">
    <property type="entry name" value="COR-A"/>
    <property type="match status" value="1"/>
</dbReference>
<keyword evidence="9" id="KW-0342">GTP-binding</keyword>
<keyword evidence="15" id="KW-1185">Reference proteome</keyword>